<dbReference type="KEGG" id="pif:PITG_12657"/>
<protein>
    <submittedName>
        <fullName evidence="1">Uncharacterized protein</fullName>
    </submittedName>
</protein>
<dbReference type="GeneID" id="9461258"/>
<dbReference type="RefSeq" id="XP_002899397.1">
    <property type="nucleotide sequence ID" value="XM_002899351.1"/>
</dbReference>
<name>D0NNF7_PHYIT</name>
<dbReference type="HOGENOM" id="CLU_1921218_0_0_1"/>
<accession>D0NNF7</accession>
<organism evidence="1 2">
    <name type="scientific">Phytophthora infestans (strain T30-4)</name>
    <name type="common">Potato late blight agent</name>
    <dbReference type="NCBI Taxonomy" id="403677"/>
    <lineage>
        <taxon>Eukaryota</taxon>
        <taxon>Sar</taxon>
        <taxon>Stramenopiles</taxon>
        <taxon>Oomycota</taxon>
        <taxon>Peronosporomycetes</taxon>
        <taxon>Peronosporales</taxon>
        <taxon>Peronosporaceae</taxon>
        <taxon>Phytophthora</taxon>
    </lineage>
</organism>
<evidence type="ECO:0000313" key="2">
    <source>
        <dbReference type="Proteomes" id="UP000006643"/>
    </source>
</evidence>
<dbReference type="AlphaFoldDB" id="D0NNF7"/>
<proteinExistence type="predicted"/>
<dbReference type="InParanoid" id="D0NNF7"/>
<reference evidence="2" key="1">
    <citation type="journal article" date="2009" name="Nature">
        <title>Genome sequence and analysis of the Irish potato famine pathogen Phytophthora infestans.</title>
        <authorList>
            <consortium name="The Broad Institute Genome Sequencing Platform"/>
            <person name="Haas B.J."/>
            <person name="Kamoun S."/>
            <person name="Zody M.C."/>
            <person name="Jiang R.H."/>
            <person name="Handsaker R.E."/>
            <person name="Cano L.M."/>
            <person name="Grabherr M."/>
            <person name="Kodira C.D."/>
            <person name="Raffaele S."/>
            <person name="Torto-Alalibo T."/>
            <person name="Bozkurt T.O."/>
            <person name="Ah-Fong A.M."/>
            <person name="Alvarado L."/>
            <person name="Anderson V.L."/>
            <person name="Armstrong M.R."/>
            <person name="Avrova A."/>
            <person name="Baxter L."/>
            <person name="Beynon J."/>
            <person name="Boevink P.C."/>
            <person name="Bollmann S.R."/>
            <person name="Bos J.I."/>
            <person name="Bulone V."/>
            <person name="Cai G."/>
            <person name="Cakir C."/>
            <person name="Carrington J.C."/>
            <person name="Chawner M."/>
            <person name="Conti L."/>
            <person name="Costanzo S."/>
            <person name="Ewan R."/>
            <person name="Fahlgren N."/>
            <person name="Fischbach M.A."/>
            <person name="Fugelstad J."/>
            <person name="Gilroy E.M."/>
            <person name="Gnerre S."/>
            <person name="Green P.J."/>
            <person name="Grenville-Briggs L.J."/>
            <person name="Griffith J."/>
            <person name="Grunwald N.J."/>
            <person name="Horn K."/>
            <person name="Horner N.R."/>
            <person name="Hu C.H."/>
            <person name="Huitema E."/>
            <person name="Jeong D.H."/>
            <person name="Jones A.M."/>
            <person name="Jones J.D."/>
            <person name="Jones R.W."/>
            <person name="Karlsson E.K."/>
            <person name="Kunjeti S.G."/>
            <person name="Lamour K."/>
            <person name="Liu Z."/>
            <person name="Ma L."/>
            <person name="Maclean D."/>
            <person name="Chibucos M.C."/>
            <person name="McDonald H."/>
            <person name="McWalters J."/>
            <person name="Meijer H.J."/>
            <person name="Morgan W."/>
            <person name="Morris P.F."/>
            <person name="Munro C.A."/>
            <person name="O'Neill K."/>
            <person name="Ospina-Giraldo M."/>
            <person name="Pinzon A."/>
            <person name="Pritchard L."/>
            <person name="Ramsahoye B."/>
            <person name="Ren Q."/>
            <person name="Restrepo S."/>
            <person name="Roy S."/>
            <person name="Sadanandom A."/>
            <person name="Savidor A."/>
            <person name="Schornack S."/>
            <person name="Schwartz D.C."/>
            <person name="Schumann U.D."/>
            <person name="Schwessinger B."/>
            <person name="Seyer L."/>
            <person name="Sharpe T."/>
            <person name="Silvar C."/>
            <person name="Song J."/>
            <person name="Studholme D.J."/>
            <person name="Sykes S."/>
            <person name="Thines M."/>
            <person name="van de Vondervoort P.J."/>
            <person name="Phuntumart V."/>
            <person name="Wawra S."/>
            <person name="Weide R."/>
            <person name="Win J."/>
            <person name="Young C."/>
            <person name="Zhou S."/>
            <person name="Fry W."/>
            <person name="Meyers B.C."/>
            <person name="van West P."/>
            <person name="Ristaino J."/>
            <person name="Govers F."/>
            <person name="Birch P.R."/>
            <person name="Whisson S.C."/>
            <person name="Judelson H.S."/>
            <person name="Nusbaum C."/>
        </authorList>
    </citation>
    <scope>NUCLEOTIDE SEQUENCE [LARGE SCALE GENOMIC DNA]</scope>
    <source>
        <strain evidence="2">T30-4</strain>
    </source>
</reference>
<keyword evidence="2" id="KW-1185">Reference proteome</keyword>
<dbReference type="Proteomes" id="UP000006643">
    <property type="component" value="Unassembled WGS sequence"/>
</dbReference>
<sequence>MPSSSEIKSPKANGTSGAPCLLLCDVRIGRSSEGLYQSMDWQLRTAMEDQQVAQQKRQICNRYGFITIIVWWLTSCEMRGSVYAVTYEAEHFRNGPQALKRGYKRMKTRSVHPSLKYEVAILTKYDVLVMSK</sequence>
<evidence type="ECO:0000313" key="1">
    <source>
        <dbReference type="EMBL" id="EEY62093.1"/>
    </source>
</evidence>
<gene>
    <name evidence="1" type="ORF">PITG_12657</name>
</gene>
<dbReference type="EMBL" id="DS028148">
    <property type="protein sequence ID" value="EEY62093.1"/>
    <property type="molecule type" value="Genomic_DNA"/>
</dbReference>
<dbReference type="VEuPathDB" id="FungiDB:PITG_12657"/>